<proteinExistence type="predicted"/>
<comment type="caution">
    <text evidence="2">The sequence shown here is derived from an EMBL/GenBank/DDBJ whole genome shotgun (WGS) entry which is preliminary data.</text>
</comment>
<dbReference type="Proteomes" id="UP001200741">
    <property type="component" value="Unassembled WGS sequence"/>
</dbReference>
<keyword evidence="1" id="KW-1133">Transmembrane helix</keyword>
<dbReference type="RefSeq" id="WP_233372121.1">
    <property type="nucleotide sequence ID" value="NZ_JAJTWU010000004.1"/>
</dbReference>
<keyword evidence="3" id="KW-1185">Reference proteome</keyword>
<sequence>MHPALTLFGERSLTLVAATFHDGHSAARAAQAVGERSRRKLGIFVVTPRDPHLARKLEPESHGIWCTLLRSHGRLGVAGAALGLLMAGLLLGTGWPAAVASPVAVLGLGLVYGAFTGFLVAGLLTLRPDRVRVICDVRDASEHGRWTVVTHPTTAHDAAVALSQLGRVSGQVLRSL</sequence>
<reference evidence="2 3" key="1">
    <citation type="submission" date="2021-12" db="EMBL/GenBank/DDBJ databases">
        <title>Genome seq of P8.</title>
        <authorList>
            <person name="Seo T."/>
        </authorList>
    </citation>
    <scope>NUCLEOTIDE SEQUENCE [LARGE SCALE GENOMIC DNA]</scope>
    <source>
        <strain evidence="2 3">P8</strain>
    </source>
</reference>
<name>A0ABS8XQT4_9BURK</name>
<feature type="transmembrane region" description="Helical" evidence="1">
    <location>
        <begin position="103"/>
        <end position="124"/>
    </location>
</feature>
<keyword evidence="1" id="KW-0812">Transmembrane</keyword>
<gene>
    <name evidence="2" type="ORF">LXT13_11800</name>
</gene>
<dbReference type="EMBL" id="JAJTWU010000004">
    <property type="protein sequence ID" value="MCE4555101.1"/>
    <property type="molecule type" value="Genomic_DNA"/>
</dbReference>
<evidence type="ECO:0000256" key="1">
    <source>
        <dbReference type="SAM" id="Phobius"/>
    </source>
</evidence>
<evidence type="ECO:0000313" key="2">
    <source>
        <dbReference type="EMBL" id="MCE4555101.1"/>
    </source>
</evidence>
<keyword evidence="1" id="KW-0472">Membrane</keyword>
<evidence type="ECO:0000313" key="3">
    <source>
        <dbReference type="Proteomes" id="UP001200741"/>
    </source>
</evidence>
<organism evidence="2 3">
    <name type="scientific">Pelomonas cellulosilytica</name>
    <dbReference type="NCBI Taxonomy" id="2906762"/>
    <lineage>
        <taxon>Bacteria</taxon>
        <taxon>Pseudomonadati</taxon>
        <taxon>Pseudomonadota</taxon>
        <taxon>Betaproteobacteria</taxon>
        <taxon>Burkholderiales</taxon>
        <taxon>Sphaerotilaceae</taxon>
        <taxon>Roseateles</taxon>
    </lineage>
</organism>
<protein>
    <submittedName>
        <fullName evidence="2">Uncharacterized protein</fullName>
    </submittedName>
</protein>
<feature type="transmembrane region" description="Helical" evidence="1">
    <location>
        <begin position="75"/>
        <end position="97"/>
    </location>
</feature>
<accession>A0ABS8XQT4</accession>